<proteinExistence type="predicted"/>
<evidence type="ECO:0000313" key="1">
    <source>
        <dbReference type="EMBL" id="QHU18384.1"/>
    </source>
</evidence>
<dbReference type="EMBL" id="MN740929">
    <property type="protein sequence ID" value="QHU18384.1"/>
    <property type="molecule type" value="Genomic_DNA"/>
</dbReference>
<reference evidence="1" key="1">
    <citation type="journal article" date="2020" name="Nature">
        <title>Giant virus diversity and host interactions through global metagenomics.</title>
        <authorList>
            <person name="Schulz F."/>
            <person name="Roux S."/>
            <person name="Paez-Espino D."/>
            <person name="Jungbluth S."/>
            <person name="Walsh D.A."/>
            <person name="Denef V.J."/>
            <person name="McMahon K.D."/>
            <person name="Konstantinidis K.T."/>
            <person name="Eloe-Fadrosh E.A."/>
            <person name="Kyrpides N.C."/>
            <person name="Woyke T."/>
        </authorList>
    </citation>
    <scope>NUCLEOTIDE SEQUENCE</scope>
    <source>
        <strain evidence="1">GVMAG-S-3300013006-138</strain>
    </source>
</reference>
<accession>A0A6C0KPS8</accession>
<organism evidence="1">
    <name type="scientific">viral metagenome</name>
    <dbReference type="NCBI Taxonomy" id="1070528"/>
    <lineage>
        <taxon>unclassified sequences</taxon>
        <taxon>metagenomes</taxon>
        <taxon>organismal metagenomes</taxon>
    </lineage>
</organism>
<name>A0A6C0KPS8_9ZZZZ</name>
<sequence>MSYASPAFMPRGEGFVSHMAKKNDGFKAEIVKQGFLGGEPYGMKGSRMQGMPSVNVPSIQVPRVPNMPPVRVPSIPVQRIPVAKERFQNYSGNPAGARDSYQAIGAFDGVKLDTGNSVSNWRYTKPNEPLNGYFPKFEPGPDNLFMFKDNQCKPECCGASYSCDGGCVCTTPEQRDFINQRGGNRTSPESGV</sequence>
<protein>
    <submittedName>
        <fullName evidence="1">Uncharacterized protein</fullName>
    </submittedName>
</protein>
<dbReference type="AlphaFoldDB" id="A0A6C0KPS8"/>